<dbReference type="AlphaFoldDB" id="A0A5N5SZ89"/>
<protein>
    <submittedName>
        <fullName evidence="1">Uncharacterized protein</fullName>
    </submittedName>
</protein>
<dbReference type="OrthoDB" id="49511at2759"/>
<name>A0A5N5SZ89_9CRUS</name>
<evidence type="ECO:0000313" key="2">
    <source>
        <dbReference type="Proteomes" id="UP000326759"/>
    </source>
</evidence>
<dbReference type="Proteomes" id="UP000326759">
    <property type="component" value="Unassembled WGS sequence"/>
</dbReference>
<gene>
    <name evidence="1" type="ORF">Anas_06781</name>
</gene>
<comment type="caution">
    <text evidence="1">The sequence shown here is derived from an EMBL/GenBank/DDBJ whole genome shotgun (WGS) entry which is preliminary data.</text>
</comment>
<dbReference type="EMBL" id="SEYY01018755">
    <property type="protein sequence ID" value="KAB7499029.1"/>
    <property type="molecule type" value="Genomic_DNA"/>
</dbReference>
<keyword evidence="2" id="KW-1185">Reference proteome</keyword>
<evidence type="ECO:0000313" key="1">
    <source>
        <dbReference type="EMBL" id="KAB7499029.1"/>
    </source>
</evidence>
<proteinExistence type="predicted"/>
<dbReference type="Pfam" id="PF24176">
    <property type="entry name" value="TPR_TTI1_2nd"/>
    <property type="match status" value="1"/>
</dbReference>
<sequence>MENLNSEDSLKVMSIKPRLGRSFKYFHSDAIFNGASNCCFLIGCHGDITVIVDHCTDLIMESSLRRNEALLLLSLFLKDMI</sequence>
<accession>A0A5N5SZ89</accession>
<feature type="non-terminal residue" evidence="1">
    <location>
        <position position="81"/>
    </location>
</feature>
<organism evidence="1 2">
    <name type="scientific">Armadillidium nasatum</name>
    <dbReference type="NCBI Taxonomy" id="96803"/>
    <lineage>
        <taxon>Eukaryota</taxon>
        <taxon>Metazoa</taxon>
        <taxon>Ecdysozoa</taxon>
        <taxon>Arthropoda</taxon>
        <taxon>Crustacea</taxon>
        <taxon>Multicrustacea</taxon>
        <taxon>Malacostraca</taxon>
        <taxon>Eumalacostraca</taxon>
        <taxon>Peracarida</taxon>
        <taxon>Isopoda</taxon>
        <taxon>Oniscidea</taxon>
        <taxon>Crinocheta</taxon>
        <taxon>Armadillidiidae</taxon>
        <taxon>Armadillidium</taxon>
    </lineage>
</organism>
<reference evidence="1 2" key="1">
    <citation type="journal article" date="2019" name="PLoS Biol.">
        <title>Sex chromosomes control vertical transmission of feminizing Wolbachia symbionts in an isopod.</title>
        <authorList>
            <person name="Becking T."/>
            <person name="Chebbi M.A."/>
            <person name="Giraud I."/>
            <person name="Moumen B."/>
            <person name="Laverre T."/>
            <person name="Caubet Y."/>
            <person name="Peccoud J."/>
            <person name="Gilbert C."/>
            <person name="Cordaux R."/>
        </authorList>
    </citation>
    <scope>NUCLEOTIDE SEQUENCE [LARGE SCALE GENOMIC DNA]</scope>
    <source>
        <strain evidence="1">ANa2</strain>
        <tissue evidence="1">Whole body excluding digestive tract and cuticle</tissue>
    </source>
</reference>